<reference evidence="2" key="1">
    <citation type="submission" date="2015-07" db="EMBL/GenBank/DDBJ databases">
        <title>Transcriptome Assembly of Anthurium amnicola.</title>
        <authorList>
            <person name="Suzuki J."/>
        </authorList>
    </citation>
    <scope>NUCLEOTIDE SEQUENCE</scope>
</reference>
<gene>
    <name evidence="2" type="primary">SG0387</name>
    <name evidence="2" type="ORF">g.63717</name>
</gene>
<evidence type="ECO:0000256" key="1">
    <source>
        <dbReference type="SAM" id="MobiDB-lite"/>
    </source>
</evidence>
<feature type="region of interest" description="Disordered" evidence="1">
    <location>
        <begin position="117"/>
        <end position="206"/>
    </location>
</feature>
<proteinExistence type="predicted"/>
<dbReference type="PANTHER" id="PTHR33413">
    <property type="entry name" value="EXPRESSED PROTEIN"/>
    <property type="match status" value="1"/>
</dbReference>
<dbReference type="EMBL" id="GDJX01010189">
    <property type="protein sequence ID" value="JAT57747.1"/>
    <property type="molecule type" value="Transcribed_RNA"/>
</dbReference>
<sequence>MGNCQAAEAATVVIQHPGGKVERVYWSVSASDVMGSNPGHYVAAVLAAPPHAAPGHGSRGPGPDAPADPVRHLKLLRPDDTLHIGHVYRLVSFEEVLKEFAAKKHVKLRRLLLTQQQRQEKEKKKKRDAGGSGRRARDGTSTPCESSSAVVEHQQQLPRDREEEDAHATTMDGSGSNMMSSSRLGGGATRHGQWRPSLHSIAEAGS</sequence>
<dbReference type="PANTHER" id="PTHR33413:SF1">
    <property type="entry name" value="EXPRESSED PROTEIN"/>
    <property type="match status" value="1"/>
</dbReference>
<protein>
    <submittedName>
        <fullName evidence="2">UPF0213 protein SG0387</fullName>
    </submittedName>
</protein>
<feature type="compositionally biased region" description="Polar residues" evidence="1">
    <location>
        <begin position="143"/>
        <end position="157"/>
    </location>
</feature>
<dbReference type="InterPro" id="IPR025322">
    <property type="entry name" value="PADRE_dom"/>
</dbReference>
<organism evidence="2">
    <name type="scientific">Anthurium amnicola</name>
    <dbReference type="NCBI Taxonomy" id="1678845"/>
    <lineage>
        <taxon>Eukaryota</taxon>
        <taxon>Viridiplantae</taxon>
        <taxon>Streptophyta</taxon>
        <taxon>Embryophyta</taxon>
        <taxon>Tracheophyta</taxon>
        <taxon>Spermatophyta</taxon>
        <taxon>Magnoliopsida</taxon>
        <taxon>Liliopsida</taxon>
        <taxon>Araceae</taxon>
        <taxon>Pothoideae</taxon>
        <taxon>Potheae</taxon>
        <taxon>Anthurium</taxon>
    </lineage>
</organism>
<accession>A0A1D1YSX1</accession>
<evidence type="ECO:0000313" key="2">
    <source>
        <dbReference type="EMBL" id="JAT57747.1"/>
    </source>
</evidence>
<dbReference type="AlphaFoldDB" id="A0A1D1YSX1"/>
<name>A0A1D1YSX1_9ARAE</name>
<dbReference type="Pfam" id="PF14009">
    <property type="entry name" value="PADRE"/>
    <property type="match status" value="1"/>
</dbReference>
<feature type="compositionally biased region" description="Basic and acidic residues" evidence="1">
    <location>
        <begin position="158"/>
        <end position="167"/>
    </location>
</feature>
<feature type="compositionally biased region" description="Low complexity" evidence="1">
    <location>
        <begin position="171"/>
        <end position="183"/>
    </location>
</feature>